<dbReference type="PANTHER" id="PTHR33392">
    <property type="entry name" value="POLYISOPRENYL-TEICHOIC ACID--PEPTIDOGLYCAN TEICHOIC ACID TRANSFERASE TAGU"/>
    <property type="match status" value="1"/>
</dbReference>
<dbReference type="AlphaFoldDB" id="A0A430JAW3"/>
<comment type="similarity">
    <text evidence="1">Belongs to the LytR/CpsA/Psr (LCP) family.</text>
</comment>
<reference evidence="3 4" key="1">
    <citation type="submission" date="2018-12" db="EMBL/GenBank/DDBJ databases">
        <title>Bacillus ochoae sp. nov., Paenibacillus whitsoniae sp. nov., Paenibacillus spiritus sp. nov. Isolated from the Mars Exploration Rover during spacecraft assembly.</title>
        <authorList>
            <person name="Seuylemezian A."/>
            <person name="Vaishampayan P."/>
        </authorList>
    </citation>
    <scope>NUCLEOTIDE SEQUENCE [LARGE SCALE GENOMIC DNA]</scope>
    <source>
        <strain evidence="3 4">MER 54</strain>
    </source>
</reference>
<protein>
    <submittedName>
        <fullName evidence="3">LytR family transcriptional regulator</fullName>
    </submittedName>
</protein>
<dbReference type="Proteomes" id="UP000276128">
    <property type="component" value="Unassembled WGS sequence"/>
</dbReference>
<feature type="domain" description="Cell envelope-related transcriptional attenuator" evidence="2">
    <location>
        <begin position="15"/>
        <end position="166"/>
    </location>
</feature>
<dbReference type="Gene3D" id="3.40.630.190">
    <property type="entry name" value="LCP protein"/>
    <property type="match status" value="1"/>
</dbReference>
<dbReference type="InterPro" id="IPR004474">
    <property type="entry name" value="LytR_CpsA_psr"/>
</dbReference>
<dbReference type="Pfam" id="PF03816">
    <property type="entry name" value="LytR_cpsA_psr"/>
    <property type="match status" value="1"/>
</dbReference>
<accession>A0A430JAW3</accession>
<dbReference type="NCBIfam" id="TIGR00350">
    <property type="entry name" value="lytR_cpsA_psr"/>
    <property type="match status" value="1"/>
</dbReference>
<gene>
    <name evidence="3" type="ORF">EJQ19_18635</name>
</gene>
<sequence length="252" mass="28140">MLIVGTDARENELSRADVIMVVHVIPSEKRVNVLSIPRDTMVYIKGTGYTKVNHAHILGEMKGGNREGTETLLQTVSNFLQVPINYYVKTNFQGFKDLIDAIGGVDVPIENPIFLRSIGENLPAGLQHFNGDLALGLVRERWAFPEGDFGRQKEQNKILKGIAKKVLAPEHVVELASTLAKVKKDLIDTNLTDSDMLSLARLFTGLTDEGFTYLQVQGESVVQEDPLVHAPLYYWKPDAEQVKGLMQTYFDQ</sequence>
<dbReference type="PANTHER" id="PTHR33392:SF6">
    <property type="entry name" value="POLYISOPRENYL-TEICHOIC ACID--PEPTIDOGLYCAN TEICHOIC ACID TRANSFERASE TAGU"/>
    <property type="match status" value="1"/>
</dbReference>
<evidence type="ECO:0000313" key="4">
    <source>
        <dbReference type="Proteomes" id="UP000276128"/>
    </source>
</evidence>
<evidence type="ECO:0000256" key="1">
    <source>
        <dbReference type="ARBA" id="ARBA00006068"/>
    </source>
</evidence>
<dbReference type="EMBL" id="RXHU01000056">
    <property type="protein sequence ID" value="RTE08204.1"/>
    <property type="molecule type" value="Genomic_DNA"/>
</dbReference>
<name>A0A430JAW3_9BACL</name>
<proteinExistence type="inferred from homology"/>
<evidence type="ECO:0000259" key="2">
    <source>
        <dbReference type="Pfam" id="PF03816"/>
    </source>
</evidence>
<dbReference type="InterPro" id="IPR050922">
    <property type="entry name" value="LytR/CpsA/Psr_CW_biosynth"/>
</dbReference>
<keyword evidence="4" id="KW-1185">Reference proteome</keyword>
<evidence type="ECO:0000313" key="3">
    <source>
        <dbReference type="EMBL" id="RTE08204.1"/>
    </source>
</evidence>
<dbReference type="OrthoDB" id="27330at2"/>
<organism evidence="3 4">
    <name type="scientific">Paenibacillus whitsoniae</name>
    <dbReference type="NCBI Taxonomy" id="2496558"/>
    <lineage>
        <taxon>Bacteria</taxon>
        <taxon>Bacillati</taxon>
        <taxon>Bacillota</taxon>
        <taxon>Bacilli</taxon>
        <taxon>Bacillales</taxon>
        <taxon>Paenibacillaceae</taxon>
        <taxon>Paenibacillus</taxon>
    </lineage>
</organism>
<comment type="caution">
    <text evidence="3">The sequence shown here is derived from an EMBL/GenBank/DDBJ whole genome shotgun (WGS) entry which is preliminary data.</text>
</comment>